<dbReference type="GO" id="GO:0000785">
    <property type="term" value="C:chromatin"/>
    <property type="evidence" value="ECO:0007669"/>
    <property type="project" value="TreeGrafter"/>
</dbReference>
<keyword evidence="5" id="KW-1185">Reference proteome</keyword>
<reference evidence="4 5" key="1">
    <citation type="journal article" date="2018" name="Sci. Rep.">
        <title>Genomic signatures of local adaptation to the degree of environmental predictability in rotifers.</title>
        <authorList>
            <person name="Franch-Gras L."/>
            <person name="Hahn C."/>
            <person name="Garcia-Roger E.M."/>
            <person name="Carmona M.J."/>
            <person name="Serra M."/>
            <person name="Gomez A."/>
        </authorList>
    </citation>
    <scope>NUCLEOTIDE SEQUENCE [LARGE SCALE GENOMIC DNA]</scope>
    <source>
        <strain evidence="4">HYR1</strain>
    </source>
</reference>
<dbReference type="Proteomes" id="UP000276133">
    <property type="component" value="Unassembled WGS sequence"/>
</dbReference>
<dbReference type="PANTHER" id="PTHR13293:SF6">
    <property type="entry name" value="AKIRIN-RELATED"/>
    <property type="match status" value="1"/>
</dbReference>
<accession>A0A3M7Q970</accession>
<comment type="similarity">
    <text evidence="2">Belongs to the akirin family.</text>
</comment>
<evidence type="ECO:0000256" key="3">
    <source>
        <dbReference type="ARBA" id="ARBA00023242"/>
    </source>
</evidence>
<comment type="subcellular location">
    <subcellularLocation>
        <location evidence="1">Nucleus</location>
    </subcellularLocation>
</comment>
<dbReference type="GO" id="GO:0045089">
    <property type="term" value="P:positive regulation of innate immune response"/>
    <property type="evidence" value="ECO:0007669"/>
    <property type="project" value="TreeGrafter"/>
</dbReference>
<dbReference type="PANTHER" id="PTHR13293">
    <property type="entry name" value="AKIRIN-RELATED"/>
    <property type="match status" value="1"/>
</dbReference>
<dbReference type="OrthoDB" id="10039914at2759"/>
<evidence type="ECO:0000313" key="4">
    <source>
        <dbReference type="EMBL" id="RNA07997.1"/>
    </source>
</evidence>
<name>A0A3M7Q970_BRAPC</name>
<proteinExistence type="inferred from homology"/>
<evidence type="ECO:0000256" key="1">
    <source>
        <dbReference type="ARBA" id="ARBA00004123"/>
    </source>
</evidence>
<dbReference type="GO" id="GO:0005634">
    <property type="term" value="C:nucleus"/>
    <property type="evidence" value="ECO:0007669"/>
    <property type="project" value="UniProtKB-SubCell"/>
</dbReference>
<protein>
    <submittedName>
        <fullName evidence="4">Subolesin</fullName>
    </submittedName>
</protein>
<sequence length="216" mass="24326">MACCTTISPLNSAQKRRTSAMFDFPHSAKRRRPLSSAHPASTMLTTTATVLNSNKQVVIESADKKAGAFQPLPCSPTGGLVSDECNELQAKSELMERIRHEAKRLIRRRQLGVSSVNMLSVEAAEPVEPVSPLHSPSEPKSSRLKALLSHNDVPLFSISQVNQICDKMMKEREQFIREQYDKILADKLTEQYDSFVKFTHEQIQRRFETSQCSYVS</sequence>
<comment type="caution">
    <text evidence="4">The sequence shown here is derived from an EMBL/GenBank/DDBJ whole genome shotgun (WGS) entry which is preliminary data.</text>
</comment>
<dbReference type="GO" id="GO:0003712">
    <property type="term" value="F:transcription coregulator activity"/>
    <property type="evidence" value="ECO:0007669"/>
    <property type="project" value="TreeGrafter"/>
</dbReference>
<dbReference type="EMBL" id="REGN01006881">
    <property type="protein sequence ID" value="RNA07997.1"/>
    <property type="molecule type" value="Genomic_DNA"/>
</dbReference>
<dbReference type="AlphaFoldDB" id="A0A3M7Q970"/>
<evidence type="ECO:0000256" key="2">
    <source>
        <dbReference type="ARBA" id="ARBA00005625"/>
    </source>
</evidence>
<organism evidence="4 5">
    <name type="scientific">Brachionus plicatilis</name>
    <name type="common">Marine rotifer</name>
    <name type="synonym">Brachionus muelleri</name>
    <dbReference type="NCBI Taxonomy" id="10195"/>
    <lineage>
        <taxon>Eukaryota</taxon>
        <taxon>Metazoa</taxon>
        <taxon>Spiralia</taxon>
        <taxon>Gnathifera</taxon>
        <taxon>Rotifera</taxon>
        <taxon>Eurotatoria</taxon>
        <taxon>Monogononta</taxon>
        <taxon>Pseudotrocha</taxon>
        <taxon>Ploima</taxon>
        <taxon>Brachionidae</taxon>
        <taxon>Brachionus</taxon>
    </lineage>
</organism>
<dbReference type="GO" id="GO:0045944">
    <property type="term" value="P:positive regulation of transcription by RNA polymerase II"/>
    <property type="evidence" value="ECO:0007669"/>
    <property type="project" value="TreeGrafter"/>
</dbReference>
<evidence type="ECO:0000313" key="5">
    <source>
        <dbReference type="Proteomes" id="UP000276133"/>
    </source>
</evidence>
<keyword evidence="3" id="KW-0539">Nucleus</keyword>
<dbReference type="InterPro" id="IPR024132">
    <property type="entry name" value="Akirin"/>
</dbReference>
<dbReference type="STRING" id="10195.A0A3M7Q970"/>
<gene>
    <name evidence="4" type="ORF">BpHYR1_001552</name>
</gene>